<dbReference type="OrthoDB" id="5332870at2759"/>
<gene>
    <name evidence="3" type="ORF">N7492_007566</name>
</gene>
<dbReference type="PANTHER" id="PTHR45615">
    <property type="entry name" value="MYOSIN HEAVY CHAIN, NON-MUSCLE"/>
    <property type="match status" value="1"/>
</dbReference>
<proteinExistence type="predicted"/>
<evidence type="ECO:0000256" key="1">
    <source>
        <dbReference type="SAM" id="Coils"/>
    </source>
</evidence>
<dbReference type="AlphaFoldDB" id="A0A9W9I1H5"/>
<name>A0A9W9I1H5_9EURO</name>
<dbReference type="GO" id="GO:0005737">
    <property type="term" value="C:cytoplasm"/>
    <property type="evidence" value="ECO:0007669"/>
    <property type="project" value="TreeGrafter"/>
</dbReference>
<dbReference type="GO" id="GO:0032982">
    <property type="term" value="C:myosin filament"/>
    <property type="evidence" value="ECO:0007669"/>
    <property type="project" value="TreeGrafter"/>
</dbReference>
<evidence type="ECO:0000313" key="3">
    <source>
        <dbReference type="EMBL" id="KAJ5162174.1"/>
    </source>
</evidence>
<reference evidence="3" key="1">
    <citation type="submission" date="2022-11" db="EMBL/GenBank/DDBJ databases">
        <authorList>
            <person name="Petersen C."/>
        </authorList>
    </citation>
    <scope>NUCLEOTIDE SEQUENCE</scope>
    <source>
        <strain evidence="3">IBT 21917</strain>
    </source>
</reference>
<dbReference type="GO" id="GO:0000146">
    <property type="term" value="F:microfilament motor activity"/>
    <property type="evidence" value="ECO:0007669"/>
    <property type="project" value="TreeGrafter"/>
</dbReference>
<dbReference type="PANTHER" id="PTHR45615:SF40">
    <property type="entry name" value="MYOSIN HEAVY CHAIN, NON-MUSCLE"/>
    <property type="match status" value="1"/>
</dbReference>
<comment type="caution">
    <text evidence="3">The sequence shown here is derived from an EMBL/GenBank/DDBJ whole genome shotgun (WGS) entry which is preliminary data.</text>
</comment>
<feature type="compositionally biased region" description="Polar residues" evidence="2">
    <location>
        <begin position="959"/>
        <end position="968"/>
    </location>
</feature>
<dbReference type="EMBL" id="JAPQKO010000005">
    <property type="protein sequence ID" value="KAJ5162174.1"/>
    <property type="molecule type" value="Genomic_DNA"/>
</dbReference>
<organism evidence="3 4">
    <name type="scientific">Penicillium capsulatum</name>
    <dbReference type="NCBI Taxonomy" id="69766"/>
    <lineage>
        <taxon>Eukaryota</taxon>
        <taxon>Fungi</taxon>
        <taxon>Dikarya</taxon>
        <taxon>Ascomycota</taxon>
        <taxon>Pezizomycotina</taxon>
        <taxon>Eurotiomycetes</taxon>
        <taxon>Eurotiomycetidae</taxon>
        <taxon>Eurotiales</taxon>
        <taxon>Aspergillaceae</taxon>
        <taxon>Penicillium</taxon>
    </lineage>
</organism>
<protein>
    <submittedName>
        <fullName evidence="3">Uncharacterized protein</fullName>
    </submittedName>
</protein>
<dbReference type="GO" id="GO:0016460">
    <property type="term" value="C:myosin II complex"/>
    <property type="evidence" value="ECO:0007669"/>
    <property type="project" value="TreeGrafter"/>
</dbReference>
<sequence>MTDEISRLVGEVERVVTAPYVPALQDLHDLAGNTSSFTIKYWALQKPCQVGLLVDVLVEALSRSRVALPLVTAFASSPTFRNSLLIRHPVILDVFLEKTIDAGEPEYFPACIALLSSPLPTEIVLPARFTEFIKKLVSAMADNPCADTISPLHSLMGCIQGSPWGFDEIPSEAMVNFQVEFTKILRNLDDHMGSLLCLATFARITSAQYHGPQKKHGPSTPSWLLNIQHFFSSKRGLKTLDLVVLRVILACSSSSSLTLSQAAESIRLSISIADSVDTQEKQAWLSSNSPKMAKLCEKVGRDGLDREIQMMGVAFLLSLRPAADLPSQIRELGMHLLVSKGPRGALGVMSHELIAKLARNLASSDESAIYHLLRFAFESLKDGAFPESDAFADLHLAHLLLSGFQAAQSESMNRSLLKSRSTKESLATLLGQFPNTSAQAECSESQVCHCAKAAKKNEVFVNLFDLYFAAILSRDGETGDFMVMKSFVNRAAASLTQVTCAFSKSSLADFQTSLPIRSRQDFMSNQPPARDWRSGMTDLFTKNANVLQGTMIQKIEGICFDLERRCYDIEGPLRRAEEERGRHVSEAEQLKLRNGELERQLEYSSRSVSDLQQELSRLEEEAENADSRVNELAASLDYVRQELHEQRQQSEKALQNERETARFRELDFMASATGKDDQIGELQESLRHLQSENGQVRQTLDTISKDQNSLLEAKTSLQRELAEQRGLVETSKLLCSEKEDEIQRLLADNKDMRLELASMKNTLDEQSSEVERLYLNLQECEDRFQTETEALNRKHDTETSNATSELEKQKEEISRLQDAMQVAAHDASKDLQLKQKRINQLESKIQSFRDERAAKAREFSEAQQHIGRLMNVMGFNAKSAESPAPSQNQRPCETDRTKPANTRRSVAFDEDESQLVESFESMPSNLRAPSPKRARNNRRSINASQAFPKTPTFAAPKPSTVNSGSPQPRSARRPLGDIDSNSPGKSQSTNCSKHSQPVGNLRQENQLQPFDLDRDLEFSKDFKFTSTAFSGSTDRMAPK</sequence>
<feature type="compositionally biased region" description="Polar residues" evidence="2">
    <location>
        <begin position="979"/>
        <end position="1008"/>
    </location>
</feature>
<feature type="region of interest" description="Disordered" evidence="2">
    <location>
        <begin position="878"/>
        <end position="1012"/>
    </location>
</feature>
<accession>A0A9W9I1H5</accession>
<feature type="coiled-coil region" evidence="1">
    <location>
        <begin position="573"/>
        <end position="660"/>
    </location>
</feature>
<reference evidence="3" key="2">
    <citation type="journal article" date="2023" name="IMA Fungus">
        <title>Comparative genomic study of the Penicillium genus elucidates a diverse pangenome and 15 lateral gene transfer events.</title>
        <authorList>
            <person name="Petersen C."/>
            <person name="Sorensen T."/>
            <person name="Nielsen M.R."/>
            <person name="Sondergaard T.E."/>
            <person name="Sorensen J.L."/>
            <person name="Fitzpatrick D.A."/>
            <person name="Frisvad J.C."/>
            <person name="Nielsen K.L."/>
        </authorList>
    </citation>
    <scope>NUCLEOTIDE SEQUENCE</scope>
    <source>
        <strain evidence="3">IBT 21917</strain>
    </source>
</reference>
<dbReference type="GO" id="GO:0051015">
    <property type="term" value="F:actin filament binding"/>
    <property type="evidence" value="ECO:0007669"/>
    <property type="project" value="TreeGrafter"/>
</dbReference>
<evidence type="ECO:0000313" key="4">
    <source>
        <dbReference type="Proteomes" id="UP001146351"/>
    </source>
</evidence>
<keyword evidence="4" id="KW-1185">Reference proteome</keyword>
<dbReference type="Proteomes" id="UP001146351">
    <property type="component" value="Unassembled WGS sequence"/>
</dbReference>
<evidence type="ECO:0000256" key="2">
    <source>
        <dbReference type="SAM" id="MobiDB-lite"/>
    </source>
</evidence>
<keyword evidence="1" id="KW-0175">Coiled coil</keyword>
<feature type="coiled-coil region" evidence="1">
    <location>
        <begin position="735"/>
        <end position="858"/>
    </location>
</feature>